<gene>
    <name evidence="1" type="ORF">HNP84_002772</name>
</gene>
<dbReference type="EMBL" id="JACHGN010000005">
    <property type="protein sequence ID" value="MBB5133051.1"/>
    <property type="molecule type" value="Genomic_DNA"/>
</dbReference>
<dbReference type="AlphaFoldDB" id="A0A840P5A6"/>
<reference evidence="1 2" key="1">
    <citation type="submission" date="2020-08" db="EMBL/GenBank/DDBJ databases">
        <title>Genomic Encyclopedia of Type Strains, Phase IV (KMG-IV): sequencing the most valuable type-strain genomes for metagenomic binning, comparative biology and taxonomic classification.</title>
        <authorList>
            <person name="Goeker M."/>
        </authorList>
    </citation>
    <scope>NUCLEOTIDE SEQUENCE [LARGE SCALE GENOMIC DNA]</scope>
    <source>
        <strain evidence="1 2">DSM 45615</strain>
    </source>
</reference>
<keyword evidence="2" id="KW-1185">Reference proteome</keyword>
<protein>
    <submittedName>
        <fullName evidence="1">Uncharacterized protein</fullName>
    </submittedName>
</protein>
<comment type="caution">
    <text evidence="1">The sequence shown here is derived from an EMBL/GenBank/DDBJ whole genome shotgun (WGS) entry which is preliminary data.</text>
</comment>
<dbReference type="RefSeq" id="WP_185050018.1">
    <property type="nucleotide sequence ID" value="NZ_BAABIX010000050.1"/>
</dbReference>
<dbReference type="Proteomes" id="UP000578449">
    <property type="component" value="Unassembled WGS sequence"/>
</dbReference>
<sequence>MACGVLAGCGAGGPTFGQAPVREERAAVRGLLEAVEGLPEGFSARPREAWRPPFRAAGAECRALLDAAAGRPPGERPRVRAAVAFDGDRVGEYASAAVAGYAGGAGDAFDALRDALDECGRARPARRQDPGRGTSFTLAPLEVGDLADGARGARLRGRLDGYPYEMHLVFVHAGQTLISMVHTGVDTADPARTAAFARAVTAKVTGEAE</sequence>
<organism evidence="1 2">
    <name type="scientific">Thermocatellispora tengchongensis</name>
    <dbReference type="NCBI Taxonomy" id="1073253"/>
    <lineage>
        <taxon>Bacteria</taxon>
        <taxon>Bacillati</taxon>
        <taxon>Actinomycetota</taxon>
        <taxon>Actinomycetes</taxon>
        <taxon>Streptosporangiales</taxon>
        <taxon>Streptosporangiaceae</taxon>
        <taxon>Thermocatellispora</taxon>
    </lineage>
</organism>
<proteinExistence type="predicted"/>
<evidence type="ECO:0000313" key="1">
    <source>
        <dbReference type="EMBL" id="MBB5133051.1"/>
    </source>
</evidence>
<evidence type="ECO:0000313" key="2">
    <source>
        <dbReference type="Proteomes" id="UP000578449"/>
    </source>
</evidence>
<name>A0A840P5A6_9ACTN</name>
<accession>A0A840P5A6</accession>